<keyword evidence="2" id="KW-1185">Reference proteome</keyword>
<comment type="caution">
    <text evidence="1">The sequence shown here is derived from an EMBL/GenBank/DDBJ whole genome shotgun (WGS) entry which is preliminary data.</text>
</comment>
<dbReference type="Proteomes" id="UP000615455">
    <property type="component" value="Unassembled WGS sequence"/>
</dbReference>
<dbReference type="EMBL" id="BMHE01000050">
    <property type="protein sequence ID" value="GGA06484.1"/>
    <property type="molecule type" value="Genomic_DNA"/>
</dbReference>
<dbReference type="RefSeq" id="WP_189018949.1">
    <property type="nucleotide sequence ID" value="NZ_BMHE01000050.1"/>
</dbReference>
<evidence type="ECO:0000313" key="2">
    <source>
        <dbReference type="Proteomes" id="UP000615455"/>
    </source>
</evidence>
<reference evidence="2" key="1">
    <citation type="journal article" date="2019" name="Int. J. Syst. Evol. Microbiol.">
        <title>The Global Catalogue of Microorganisms (GCM) 10K type strain sequencing project: providing services to taxonomists for standard genome sequencing and annotation.</title>
        <authorList>
            <consortium name="The Broad Institute Genomics Platform"/>
            <consortium name="The Broad Institute Genome Sequencing Center for Infectious Disease"/>
            <person name="Wu L."/>
            <person name="Ma J."/>
        </authorList>
    </citation>
    <scope>NUCLEOTIDE SEQUENCE [LARGE SCALE GENOMIC DNA]</scope>
    <source>
        <strain evidence="2">CGMCC 1.15043</strain>
    </source>
</reference>
<proteinExistence type="predicted"/>
<gene>
    <name evidence="1" type="ORF">GCM10008018_60440</name>
</gene>
<name>A0ABQ1FDY8_9BACL</name>
<sequence>MTTAAVITEEDMSIEEMHADITIDSENGTVTATKNTEVTFLTINTGDVERDLDTAMKTCRKAGLSFFVTY</sequence>
<accession>A0ABQ1FDY8</accession>
<protein>
    <submittedName>
        <fullName evidence="1">Uncharacterized protein</fullName>
    </submittedName>
</protein>
<evidence type="ECO:0000313" key="1">
    <source>
        <dbReference type="EMBL" id="GGA06484.1"/>
    </source>
</evidence>
<organism evidence="1 2">
    <name type="scientific">Paenibacillus marchantiophytorum</name>
    <dbReference type="NCBI Taxonomy" id="1619310"/>
    <lineage>
        <taxon>Bacteria</taxon>
        <taxon>Bacillati</taxon>
        <taxon>Bacillota</taxon>
        <taxon>Bacilli</taxon>
        <taxon>Bacillales</taxon>
        <taxon>Paenibacillaceae</taxon>
        <taxon>Paenibacillus</taxon>
    </lineage>
</organism>